<dbReference type="EMBL" id="AGRW01000051">
    <property type="protein sequence ID" value="EIC01251.1"/>
    <property type="molecule type" value="Genomic_DNA"/>
</dbReference>
<accession>H7EMG6</accession>
<dbReference type="PATRIC" id="fig|907348.3.peg.2145"/>
<dbReference type="GO" id="GO:0016887">
    <property type="term" value="F:ATP hydrolysis activity"/>
    <property type="evidence" value="ECO:0007669"/>
    <property type="project" value="InterPro"/>
</dbReference>
<sequence length="345" mass="38953">MNITTVSISNFRSINELTISGFKQFNLILGENNCGKSSFIESIQFCLGLPNGMLLNQINTARRLFNNDIFTAFHNLNYEKPIMFSLTIDTKESRILSINAPKINAQQFISRETAQQQERAIGLYKINVERFDGQKYSVEYSPEQHTKNPLYQSVADNNLLQNSDIVPPSFYWTPDWSGYNYSNALSRLIINKQKDLVIKALKAVDKNIQDIQLGANGGIFVDIGLSSLLPIPLMGQGIEKILAIITTLTTLKDGIILIDEFENGLHHTSMAQLWAVLFEICSSQNIQVFATTHSYECIESFIEKAPDENKLSITRLERDSSGNHNAVIITPEAAKEAIKERWELR</sequence>
<protein>
    <submittedName>
        <fullName evidence="2">SMC domain protein</fullName>
    </submittedName>
</protein>
<reference evidence="2 3" key="1">
    <citation type="submission" date="2011-09" db="EMBL/GenBank/DDBJ databases">
        <title>The draft genome of Treponema saccharophilum DSM 2985.</title>
        <authorList>
            <consortium name="US DOE Joint Genome Institute (JGI-PGF)"/>
            <person name="Lucas S."/>
            <person name="Copeland A."/>
            <person name="Lapidus A."/>
            <person name="Glavina del Rio T."/>
            <person name="Dalin E."/>
            <person name="Tice H."/>
            <person name="Bruce D."/>
            <person name="Goodwin L."/>
            <person name="Pitluck S."/>
            <person name="Peters L."/>
            <person name="Kyrpides N."/>
            <person name="Mavromatis K."/>
            <person name="Ivanova N."/>
            <person name="Markowitz V."/>
            <person name="Cheng J.-F."/>
            <person name="Hugenholtz P."/>
            <person name="Woyke T."/>
            <person name="Wu D."/>
            <person name="Gronow S."/>
            <person name="Wellnitz S."/>
            <person name="Brambilla E."/>
            <person name="Klenk H.-P."/>
            <person name="Eisen J.A."/>
        </authorList>
    </citation>
    <scope>NUCLEOTIDE SEQUENCE [LARGE SCALE GENOMIC DNA]</scope>
    <source>
        <strain evidence="2 3">DSM 2985</strain>
    </source>
</reference>
<evidence type="ECO:0000313" key="2">
    <source>
        <dbReference type="EMBL" id="EIC01251.1"/>
    </source>
</evidence>
<keyword evidence="3" id="KW-1185">Reference proteome</keyword>
<gene>
    <name evidence="2" type="ORF">TresaDRAFT_0388</name>
</gene>
<dbReference type="InterPro" id="IPR027417">
    <property type="entry name" value="P-loop_NTPase"/>
</dbReference>
<name>H7EMG6_9SPIR</name>
<dbReference type="OrthoDB" id="9784297at2"/>
<dbReference type="Pfam" id="PF13304">
    <property type="entry name" value="AAA_21"/>
    <property type="match status" value="1"/>
</dbReference>
<dbReference type="eggNOG" id="COG1106">
    <property type="taxonomic scope" value="Bacteria"/>
</dbReference>
<comment type="caution">
    <text evidence="2">The sequence shown here is derived from an EMBL/GenBank/DDBJ whole genome shotgun (WGS) entry which is preliminary data.</text>
</comment>
<dbReference type="Proteomes" id="UP000003571">
    <property type="component" value="Unassembled WGS sequence"/>
</dbReference>
<dbReference type="InterPro" id="IPR051396">
    <property type="entry name" value="Bact_Antivir_Def_Nuclease"/>
</dbReference>
<evidence type="ECO:0000259" key="1">
    <source>
        <dbReference type="Pfam" id="PF13304"/>
    </source>
</evidence>
<organism evidence="2 3">
    <name type="scientific">Treponema saccharophilum DSM 2985</name>
    <dbReference type="NCBI Taxonomy" id="907348"/>
    <lineage>
        <taxon>Bacteria</taxon>
        <taxon>Pseudomonadati</taxon>
        <taxon>Spirochaetota</taxon>
        <taxon>Spirochaetia</taxon>
        <taxon>Spirochaetales</taxon>
        <taxon>Treponemataceae</taxon>
        <taxon>Treponema</taxon>
    </lineage>
</organism>
<dbReference type="PANTHER" id="PTHR43581">
    <property type="entry name" value="ATP/GTP PHOSPHATASE"/>
    <property type="match status" value="1"/>
</dbReference>
<proteinExistence type="predicted"/>
<dbReference type="GO" id="GO:0005524">
    <property type="term" value="F:ATP binding"/>
    <property type="evidence" value="ECO:0007669"/>
    <property type="project" value="InterPro"/>
</dbReference>
<dbReference type="PANTHER" id="PTHR43581:SF4">
    <property type="entry name" value="ATP_GTP PHOSPHATASE"/>
    <property type="match status" value="1"/>
</dbReference>
<evidence type="ECO:0000313" key="3">
    <source>
        <dbReference type="Proteomes" id="UP000003571"/>
    </source>
</evidence>
<feature type="domain" description="ATPase AAA-type core" evidence="1">
    <location>
        <begin position="25"/>
        <end position="296"/>
    </location>
</feature>
<dbReference type="InterPro" id="IPR003959">
    <property type="entry name" value="ATPase_AAA_core"/>
</dbReference>
<dbReference type="STRING" id="907348.TresaDRAFT_0388"/>
<dbReference type="RefSeq" id="WP_002705497.1">
    <property type="nucleotide sequence ID" value="NZ_AGRW01000051.1"/>
</dbReference>
<dbReference type="AlphaFoldDB" id="H7EMG6"/>
<dbReference type="Gene3D" id="3.40.50.300">
    <property type="entry name" value="P-loop containing nucleotide triphosphate hydrolases"/>
    <property type="match status" value="1"/>
</dbReference>
<dbReference type="SUPFAM" id="SSF52540">
    <property type="entry name" value="P-loop containing nucleoside triphosphate hydrolases"/>
    <property type="match status" value="1"/>
</dbReference>